<dbReference type="EMBL" id="JACHEN010000026">
    <property type="protein sequence ID" value="MBB6217618.1"/>
    <property type="molecule type" value="Genomic_DNA"/>
</dbReference>
<name>A0A841KZ76_9FIRM</name>
<dbReference type="RefSeq" id="WP_184312117.1">
    <property type="nucleotide sequence ID" value="NZ_JACHEN010000026.1"/>
</dbReference>
<organism evidence="2 3">
    <name type="scientific">Anaerosolibacter carboniphilus</name>
    <dbReference type="NCBI Taxonomy" id="1417629"/>
    <lineage>
        <taxon>Bacteria</taxon>
        <taxon>Bacillati</taxon>
        <taxon>Bacillota</taxon>
        <taxon>Clostridia</taxon>
        <taxon>Peptostreptococcales</taxon>
        <taxon>Thermotaleaceae</taxon>
        <taxon>Anaerosolibacter</taxon>
    </lineage>
</organism>
<dbReference type="Proteomes" id="UP000579281">
    <property type="component" value="Unassembled WGS sequence"/>
</dbReference>
<keyword evidence="1" id="KW-1133">Transmembrane helix</keyword>
<feature type="transmembrane region" description="Helical" evidence="1">
    <location>
        <begin position="12"/>
        <end position="33"/>
    </location>
</feature>
<reference evidence="2 3" key="1">
    <citation type="submission" date="2020-08" db="EMBL/GenBank/DDBJ databases">
        <title>Genomic Encyclopedia of Type Strains, Phase IV (KMG-IV): sequencing the most valuable type-strain genomes for metagenomic binning, comparative biology and taxonomic classification.</title>
        <authorList>
            <person name="Goeker M."/>
        </authorList>
    </citation>
    <scope>NUCLEOTIDE SEQUENCE [LARGE SCALE GENOMIC DNA]</scope>
    <source>
        <strain evidence="2 3">DSM 103526</strain>
    </source>
</reference>
<gene>
    <name evidence="2" type="ORF">HNQ80_003741</name>
</gene>
<proteinExistence type="predicted"/>
<dbReference type="AlphaFoldDB" id="A0A841KZ76"/>
<keyword evidence="1" id="KW-0812">Transmembrane</keyword>
<accession>A0A841KZ76</accession>
<sequence length="49" mass="5332">MAFSININIQIAPFWIVFIIAGLAAELLFIGLIRHAGKVLGSPIEPIQD</sequence>
<keyword evidence="1" id="KW-0472">Membrane</keyword>
<protein>
    <submittedName>
        <fullName evidence="2">Paraquat-inducible protein B</fullName>
    </submittedName>
</protein>
<evidence type="ECO:0000313" key="2">
    <source>
        <dbReference type="EMBL" id="MBB6217618.1"/>
    </source>
</evidence>
<comment type="caution">
    <text evidence="2">The sequence shown here is derived from an EMBL/GenBank/DDBJ whole genome shotgun (WGS) entry which is preliminary data.</text>
</comment>
<evidence type="ECO:0000313" key="3">
    <source>
        <dbReference type="Proteomes" id="UP000579281"/>
    </source>
</evidence>
<evidence type="ECO:0000256" key="1">
    <source>
        <dbReference type="SAM" id="Phobius"/>
    </source>
</evidence>
<keyword evidence="3" id="KW-1185">Reference proteome</keyword>